<dbReference type="Proteomes" id="UP000460157">
    <property type="component" value="Unassembled WGS sequence"/>
</dbReference>
<proteinExistence type="predicted"/>
<evidence type="ECO:0000259" key="2">
    <source>
        <dbReference type="PROSITE" id="PS50994"/>
    </source>
</evidence>
<keyword evidence="4" id="KW-1185">Reference proteome</keyword>
<gene>
    <name evidence="3" type="ORF">GNZ21_08465</name>
</gene>
<dbReference type="GO" id="GO:0003676">
    <property type="term" value="F:nucleic acid binding"/>
    <property type="evidence" value="ECO:0007669"/>
    <property type="project" value="InterPro"/>
</dbReference>
<dbReference type="InterPro" id="IPR012337">
    <property type="entry name" value="RNaseH-like_sf"/>
</dbReference>
<dbReference type="Pfam" id="PF13276">
    <property type="entry name" value="HTH_21"/>
    <property type="match status" value="1"/>
</dbReference>
<dbReference type="GO" id="GO:0015074">
    <property type="term" value="P:DNA integration"/>
    <property type="evidence" value="ECO:0007669"/>
    <property type="project" value="InterPro"/>
</dbReference>
<protein>
    <submittedName>
        <fullName evidence="3">IS3 family transposase</fullName>
    </submittedName>
</protein>
<dbReference type="InterPro" id="IPR025948">
    <property type="entry name" value="HTH-like_dom"/>
</dbReference>
<dbReference type="PROSITE" id="PS50994">
    <property type="entry name" value="INTEGRASE"/>
    <property type="match status" value="1"/>
</dbReference>
<evidence type="ECO:0000313" key="3">
    <source>
        <dbReference type="EMBL" id="MVT26384.1"/>
    </source>
</evidence>
<dbReference type="Pfam" id="PF00665">
    <property type="entry name" value="rve"/>
    <property type="match status" value="1"/>
</dbReference>
<organism evidence="3 4">
    <name type="scientific">Nesterenkonia alkaliphila</name>
    <dbReference type="NCBI Taxonomy" id="1463631"/>
    <lineage>
        <taxon>Bacteria</taxon>
        <taxon>Bacillati</taxon>
        <taxon>Actinomycetota</taxon>
        <taxon>Actinomycetes</taxon>
        <taxon>Micrococcales</taxon>
        <taxon>Micrococcaceae</taxon>
        <taxon>Nesterenkonia</taxon>
    </lineage>
</organism>
<feature type="domain" description="Integrase catalytic" evidence="2">
    <location>
        <begin position="123"/>
        <end position="232"/>
    </location>
</feature>
<reference evidence="3 4" key="1">
    <citation type="submission" date="2019-12" db="EMBL/GenBank/DDBJ databases">
        <title>Nesterenkonia muleiensis sp. nov., a novel actinobacterium isolated from sap of Populus euphratica.</title>
        <authorList>
            <person name="Wang R."/>
        </authorList>
    </citation>
    <scope>NUCLEOTIDE SEQUENCE [LARGE SCALE GENOMIC DNA]</scope>
    <source>
        <strain evidence="3 4">F10</strain>
    </source>
</reference>
<sequence length="232" mass="25865">MNEKSALIEAEKDTYPIWWMCQQLEVARSSFYAWRARAGRVTATQARRDVLKVEIARIFTEQRGTAGCRRVAAQLNAEGFDASVGLVADLMREMDLAAIQKRAYKRTTIAEEHAAVFTDKLGRDFTPEHYTVGQALVGDITYLRTGQGWLYLAVVIDLATRMVIGWQTAKHMRASLVIDALEMARTQGGAAKEAIFHSDHGSQFTSDDFVQYCSRNGFVQSMGRTGVCLLTG</sequence>
<dbReference type="EMBL" id="WRPM01000061">
    <property type="protein sequence ID" value="MVT26384.1"/>
    <property type="molecule type" value="Genomic_DNA"/>
</dbReference>
<dbReference type="PANTHER" id="PTHR46889">
    <property type="entry name" value="TRANSPOSASE INSF FOR INSERTION SEQUENCE IS3B-RELATED"/>
    <property type="match status" value="1"/>
</dbReference>
<dbReference type="SUPFAM" id="SSF53098">
    <property type="entry name" value="Ribonuclease H-like"/>
    <property type="match status" value="1"/>
</dbReference>
<dbReference type="RefSeq" id="WP_157323284.1">
    <property type="nucleotide sequence ID" value="NZ_BMFX01000043.1"/>
</dbReference>
<comment type="function">
    <text evidence="1">Involved in the transposition of the insertion sequence.</text>
</comment>
<comment type="caution">
    <text evidence="3">The sequence shown here is derived from an EMBL/GenBank/DDBJ whole genome shotgun (WGS) entry which is preliminary data.</text>
</comment>
<evidence type="ECO:0000313" key="4">
    <source>
        <dbReference type="Proteomes" id="UP000460157"/>
    </source>
</evidence>
<dbReference type="Gene3D" id="3.30.420.10">
    <property type="entry name" value="Ribonuclease H-like superfamily/Ribonuclease H"/>
    <property type="match status" value="1"/>
</dbReference>
<dbReference type="InterPro" id="IPR036397">
    <property type="entry name" value="RNaseH_sf"/>
</dbReference>
<dbReference type="AlphaFoldDB" id="A0A7K1UJ05"/>
<dbReference type="NCBIfam" id="NF033516">
    <property type="entry name" value="transpos_IS3"/>
    <property type="match status" value="1"/>
</dbReference>
<evidence type="ECO:0000256" key="1">
    <source>
        <dbReference type="ARBA" id="ARBA00002286"/>
    </source>
</evidence>
<dbReference type="InterPro" id="IPR050900">
    <property type="entry name" value="Transposase_IS3/IS150/IS904"/>
</dbReference>
<dbReference type="PANTHER" id="PTHR46889:SF4">
    <property type="entry name" value="TRANSPOSASE INSO FOR INSERTION SEQUENCE ELEMENT IS911B-RELATED"/>
    <property type="match status" value="1"/>
</dbReference>
<dbReference type="InterPro" id="IPR048020">
    <property type="entry name" value="Transpos_IS3"/>
</dbReference>
<dbReference type="OrthoDB" id="4281720at2"/>
<accession>A0A7K1UJ05</accession>
<name>A0A7K1UJ05_9MICC</name>
<dbReference type="InterPro" id="IPR001584">
    <property type="entry name" value="Integrase_cat-core"/>
</dbReference>